<dbReference type="KEGG" id="tva:4770757"/>
<evidence type="ECO:0000313" key="1">
    <source>
        <dbReference type="EMBL" id="EAY12789.1"/>
    </source>
</evidence>
<keyword evidence="2" id="KW-1185">Reference proteome</keyword>
<accession>A2E3M3</accession>
<dbReference type="EMBL" id="DS113296">
    <property type="protein sequence ID" value="EAY12789.1"/>
    <property type="molecule type" value="Genomic_DNA"/>
</dbReference>
<protein>
    <submittedName>
        <fullName evidence="1">Uncharacterized protein</fullName>
    </submittedName>
</protein>
<gene>
    <name evidence="1" type="ORF">TVAG_401150</name>
</gene>
<dbReference type="VEuPathDB" id="TrichDB:TVAGG3_0647150"/>
<evidence type="ECO:0000313" key="2">
    <source>
        <dbReference type="Proteomes" id="UP000001542"/>
    </source>
</evidence>
<dbReference type="Proteomes" id="UP000001542">
    <property type="component" value="Unassembled WGS sequence"/>
</dbReference>
<dbReference type="VEuPathDB" id="TrichDB:TVAG_401150"/>
<dbReference type="OrthoDB" id="10621439at2759"/>
<reference evidence="1" key="1">
    <citation type="submission" date="2006-10" db="EMBL/GenBank/DDBJ databases">
        <authorList>
            <person name="Amadeo P."/>
            <person name="Zhao Q."/>
            <person name="Wortman J."/>
            <person name="Fraser-Liggett C."/>
            <person name="Carlton J."/>
        </authorList>
    </citation>
    <scope>NUCLEOTIDE SEQUENCE</scope>
    <source>
        <strain evidence="1">G3</strain>
    </source>
</reference>
<dbReference type="AlphaFoldDB" id="A2E3M3"/>
<sequence>MFSSKVPHLSLPISDKNEVPFIVWDPALEDLLSTPINRNLTTPNVKWKPSTALNKTDFMRSDKKRARTRPATPTMHVEENSDMRSREIMIHKMITSPLSPRKPTKIRAKTKFHGIKDQHTLEKVIHQRATRSIANQDLNARKVEKQSLVRQFSIPIRRGVTSPNPFL</sequence>
<organism evidence="1 2">
    <name type="scientific">Trichomonas vaginalis (strain ATCC PRA-98 / G3)</name>
    <dbReference type="NCBI Taxonomy" id="412133"/>
    <lineage>
        <taxon>Eukaryota</taxon>
        <taxon>Metamonada</taxon>
        <taxon>Parabasalia</taxon>
        <taxon>Trichomonadida</taxon>
        <taxon>Trichomonadidae</taxon>
        <taxon>Trichomonas</taxon>
    </lineage>
</organism>
<proteinExistence type="predicted"/>
<name>A2E3M3_TRIV3</name>
<reference evidence="1" key="2">
    <citation type="journal article" date="2007" name="Science">
        <title>Draft genome sequence of the sexually transmitted pathogen Trichomonas vaginalis.</title>
        <authorList>
            <person name="Carlton J.M."/>
            <person name="Hirt R.P."/>
            <person name="Silva J.C."/>
            <person name="Delcher A.L."/>
            <person name="Schatz M."/>
            <person name="Zhao Q."/>
            <person name="Wortman J.R."/>
            <person name="Bidwell S.L."/>
            <person name="Alsmark U.C.M."/>
            <person name="Besteiro S."/>
            <person name="Sicheritz-Ponten T."/>
            <person name="Noel C.J."/>
            <person name="Dacks J.B."/>
            <person name="Foster P.G."/>
            <person name="Simillion C."/>
            <person name="Van de Peer Y."/>
            <person name="Miranda-Saavedra D."/>
            <person name="Barton G.J."/>
            <person name="Westrop G.D."/>
            <person name="Mueller S."/>
            <person name="Dessi D."/>
            <person name="Fiori P.L."/>
            <person name="Ren Q."/>
            <person name="Paulsen I."/>
            <person name="Zhang H."/>
            <person name="Bastida-Corcuera F.D."/>
            <person name="Simoes-Barbosa A."/>
            <person name="Brown M.T."/>
            <person name="Hayes R.D."/>
            <person name="Mukherjee M."/>
            <person name="Okumura C.Y."/>
            <person name="Schneider R."/>
            <person name="Smith A.J."/>
            <person name="Vanacova S."/>
            <person name="Villalvazo M."/>
            <person name="Haas B.J."/>
            <person name="Pertea M."/>
            <person name="Feldblyum T.V."/>
            <person name="Utterback T.R."/>
            <person name="Shu C.L."/>
            <person name="Osoegawa K."/>
            <person name="de Jong P.J."/>
            <person name="Hrdy I."/>
            <person name="Horvathova L."/>
            <person name="Zubacova Z."/>
            <person name="Dolezal P."/>
            <person name="Malik S.B."/>
            <person name="Logsdon J.M. Jr."/>
            <person name="Henze K."/>
            <person name="Gupta A."/>
            <person name="Wang C.C."/>
            <person name="Dunne R.L."/>
            <person name="Upcroft J.A."/>
            <person name="Upcroft P."/>
            <person name="White O."/>
            <person name="Salzberg S.L."/>
            <person name="Tang P."/>
            <person name="Chiu C.-H."/>
            <person name="Lee Y.-S."/>
            <person name="Embley T.M."/>
            <person name="Coombs G.H."/>
            <person name="Mottram J.C."/>
            <person name="Tachezy J."/>
            <person name="Fraser-Liggett C.M."/>
            <person name="Johnson P.J."/>
        </authorList>
    </citation>
    <scope>NUCLEOTIDE SEQUENCE [LARGE SCALE GENOMIC DNA]</scope>
    <source>
        <strain evidence="1">G3</strain>
    </source>
</reference>
<dbReference type="RefSeq" id="XP_001325012.1">
    <property type="nucleotide sequence ID" value="XM_001324977.1"/>
</dbReference>
<dbReference type="InParanoid" id="A2E3M3"/>